<dbReference type="PANTHER" id="PTHR41259">
    <property type="entry name" value="DOUBLE-STRAND BREAK REPAIR RAD50 ATPASE, PUTATIVE-RELATED"/>
    <property type="match status" value="1"/>
</dbReference>
<evidence type="ECO:0000259" key="3">
    <source>
        <dbReference type="Pfam" id="PF13476"/>
    </source>
</evidence>
<proteinExistence type="predicted"/>
<dbReference type="InterPro" id="IPR038729">
    <property type="entry name" value="Rad50/SbcC_AAA"/>
</dbReference>
<feature type="coiled-coil region" evidence="1">
    <location>
        <begin position="319"/>
        <end position="373"/>
    </location>
</feature>
<dbReference type="EMBL" id="FOYZ01000004">
    <property type="protein sequence ID" value="SFR71451.1"/>
    <property type="molecule type" value="Genomic_DNA"/>
</dbReference>
<reference evidence="4 5" key="1">
    <citation type="submission" date="2016-10" db="EMBL/GenBank/DDBJ databases">
        <authorList>
            <person name="de Groot N.N."/>
        </authorList>
    </citation>
    <scope>NUCLEOTIDE SEQUENCE [LARGE SCALE GENOMIC DNA]</scope>
    <source>
        <strain evidence="4 5">743A</strain>
    </source>
</reference>
<keyword evidence="1" id="KW-0175">Coiled coil</keyword>
<dbReference type="SUPFAM" id="SSF52540">
    <property type="entry name" value="P-loop containing nucleoside triphosphate hydrolases"/>
    <property type="match status" value="1"/>
</dbReference>
<keyword evidence="2" id="KW-0812">Transmembrane</keyword>
<organism evidence="4 5">
    <name type="scientific">Anaeromicropila populeti</name>
    <dbReference type="NCBI Taxonomy" id="37658"/>
    <lineage>
        <taxon>Bacteria</taxon>
        <taxon>Bacillati</taxon>
        <taxon>Bacillota</taxon>
        <taxon>Clostridia</taxon>
        <taxon>Lachnospirales</taxon>
        <taxon>Lachnospiraceae</taxon>
        <taxon>Anaeromicropila</taxon>
    </lineage>
</organism>
<dbReference type="STRING" id="37658.SAMN05661086_01223"/>
<name>A0A1I6IXT8_9FIRM</name>
<keyword evidence="2" id="KW-1133">Transmembrane helix</keyword>
<dbReference type="Gene3D" id="3.40.50.300">
    <property type="entry name" value="P-loop containing nucleotide triphosphate hydrolases"/>
    <property type="match status" value="2"/>
</dbReference>
<protein>
    <submittedName>
        <fullName evidence="4">AAA domain-containing protein</fullName>
    </submittedName>
</protein>
<feature type="transmembrane region" description="Helical" evidence="2">
    <location>
        <begin position="278"/>
        <end position="295"/>
    </location>
</feature>
<accession>A0A1I6IXT8</accession>
<sequence>MENKTFYIEKLLLENFGKFHKKEILLTPGINVIYGNNEAGKSTVLAFIRGMLFGIEKGRGRISKDDLYTKYLPWDTETLYSGKMELFVDGAGYLVSRNFYKEVKQSKYYDRKTGQEYTITGGRPDFLPEELTAASFRNTLLVEQRQLGTDRDFVMAVKNFAANMSSTGTDDVDVASAISHLQKKKKNIVSRQTSLMKKEVEDQIYQLGDIIGQKDRLFGEIMKLENQVRELEKFTGQQWKALQETRLVPVKQQKHKFFWLIIEIIAGIFGVTQLYQKVYLNFFLCILVVIGCIIVDNRQYLYGKQNINQKAGENPYNQMERLEQEAKKLEEGRVQLERLHWEMADLEAEEQMLEQLNSRLTELSRLENKEREELQAIKLAIDTICTLAKEIHNRFGDSLNQKASQIISEITGEKYTNLFIDEDLNMKVLCDNQYIDISRLSEGTIAQMYLALRLAVGELLFPDKKVPVLLDESFSFYDEKRFYNVMSWLEKQDRQVILFSCQEREISYMKKNKIPYHLVKL</sequence>
<dbReference type="AlphaFoldDB" id="A0A1I6IXT8"/>
<feature type="domain" description="Rad50/SbcC-type AAA" evidence="3">
    <location>
        <begin position="10"/>
        <end position="232"/>
    </location>
</feature>
<dbReference type="Pfam" id="PF13476">
    <property type="entry name" value="AAA_23"/>
    <property type="match status" value="1"/>
</dbReference>
<keyword evidence="2" id="KW-0472">Membrane</keyword>
<gene>
    <name evidence="4" type="ORF">SAMN05661086_01223</name>
</gene>
<dbReference type="PANTHER" id="PTHR41259:SF1">
    <property type="entry name" value="DOUBLE-STRAND BREAK REPAIR RAD50 ATPASE, PUTATIVE-RELATED"/>
    <property type="match status" value="1"/>
</dbReference>
<feature type="transmembrane region" description="Helical" evidence="2">
    <location>
        <begin position="256"/>
        <end position="272"/>
    </location>
</feature>
<dbReference type="GO" id="GO:0006302">
    <property type="term" value="P:double-strand break repair"/>
    <property type="evidence" value="ECO:0007669"/>
    <property type="project" value="InterPro"/>
</dbReference>
<dbReference type="RefSeq" id="WP_177214573.1">
    <property type="nucleotide sequence ID" value="NZ_FOYZ01000004.1"/>
</dbReference>
<evidence type="ECO:0000313" key="5">
    <source>
        <dbReference type="Proteomes" id="UP000199659"/>
    </source>
</evidence>
<evidence type="ECO:0000256" key="2">
    <source>
        <dbReference type="SAM" id="Phobius"/>
    </source>
</evidence>
<evidence type="ECO:0000313" key="4">
    <source>
        <dbReference type="EMBL" id="SFR71451.1"/>
    </source>
</evidence>
<keyword evidence="5" id="KW-1185">Reference proteome</keyword>
<dbReference type="Proteomes" id="UP000199659">
    <property type="component" value="Unassembled WGS sequence"/>
</dbReference>
<evidence type="ECO:0000256" key="1">
    <source>
        <dbReference type="SAM" id="Coils"/>
    </source>
</evidence>
<dbReference type="GO" id="GO:0016887">
    <property type="term" value="F:ATP hydrolysis activity"/>
    <property type="evidence" value="ECO:0007669"/>
    <property type="project" value="InterPro"/>
</dbReference>
<dbReference type="InterPro" id="IPR027417">
    <property type="entry name" value="P-loop_NTPase"/>
</dbReference>